<accession>A0A2P6ASE9</accession>
<dbReference type="Proteomes" id="UP000243900">
    <property type="component" value="Unassembled WGS sequence"/>
</dbReference>
<protein>
    <submittedName>
        <fullName evidence="3">MerR family transcriptional regulator</fullName>
    </submittedName>
</protein>
<name>A0A2P6ASE9_9GAMM</name>
<evidence type="ECO:0000256" key="1">
    <source>
        <dbReference type="ARBA" id="ARBA00023125"/>
    </source>
</evidence>
<dbReference type="InterPro" id="IPR047057">
    <property type="entry name" value="MerR_fam"/>
</dbReference>
<dbReference type="GO" id="GO:0003677">
    <property type="term" value="F:DNA binding"/>
    <property type="evidence" value="ECO:0007669"/>
    <property type="project" value="UniProtKB-KW"/>
</dbReference>
<dbReference type="EMBL" id="PTQZ01000110">
    <property type="protein sequence ID" value="PQA42771.1"/>
    <property type="molecule type" value="Genomic_DNA"/>
</dbReference>
<keyword evidence="4" id="KW-1185">Reference proteome</keyword>
<dbReference type="PRINTS" id="PR00040">
    <property type="entry name" value="HTHMERR"/>
</dbReference>
<evidence type="ECO:0000313" key="3">
    <source>
        <dbReference type="EMBL" id="PQA42771.1"/>
    </source>
</evidence>
<dbReference type="Gene3D" id="1.10.1660.10">
    <property type="match status" value="1"/>
</dbReference>
<keyword evidence="1" id="KW-0238">DNA-binding</keyword>
<dbReference type="GO" id="GO:0003700">
    <property type="term" value="F:DNA-binding transcription factor activity"/>
    <property type="evidence" value="ECO:0007669"/>
    <property type="project" value="InterPro"/>
</dbReference>
<comment type="caution">
    <text evidence="3">The sequence shown here is derived from an EMBL/GenBank/DDBJ whole genome shotgun (WGS) entry which is preliminary data.</text>
</comment>
<dbReference type="PANTHER" id="PTHR30204:SF93">
    <property type="entry name" value="HTH MERR-TYPE DOMAIN-CONTAINING PROTEIN"/>
    <property type="match status" value="1"/>
</dbReference>
<dbReference type="PROSITE" id="PS50937">
    <property type="entry name" value="HTH_MERR_2"/>
    <property type="match status" value="1"/>
</dbReference>
<feature type="domain" description="HTH merR-type" evidence="2">
    <location>
        <begin position="15"/>
        <end position="83"/>
    </location>
</feature>
<proteinExistence type="predicted"/>
<evidence type="ECO:0000259" key="2">
    <source>
        <dbReference type="PROSITE" id="PS50937"/>
    </source>
</evidence>
<dbReference type="SMART" id="SM00422">
    <property type="entry name" value="HTH_MERR"/>
    <property type="match status" value="1"/>
</dbReference>
<gene>
    <name evidence="3" type="ORF">C5O18_05655</name>
</gene>
<dbReference type="InterPro" id="IPR009061">
    <property type="entry name" value="DNA-bd_dom_put_sf"/>
</dbReference>
<dbReference type="PANTHER" id="PTHR30204">
    <property type="entry name" value="REDOX-CYCLING DRUG-SENSING TRANSCRIPTIONAL ACTIVATOR SOXR"/>
    <property type="match status" value="1"/>
</dbReference>
<sequence>MTEEGKPAAAIPAREFTIDELAQAAQMTVRNVRAYQDRGLIPPPEIRGRTGIYSDAHLARLRVIGPLLARGYSLSNISELIEAWEKGHDLRQLLGLEQAITTPWAEEVPAYYELSELMTLFQRQMTPETLARAVQLNLIQVDGARFKVPSPRL</sequence>
<dbReference type="RefSeq" id="WP_146089229.1">
    <property type="nucleotide sequence ID" value="NZ_PTQZ01000110.1"/>
</dbReference>
<dbReference type="SUPFAM" id="SSF46955">
    <property type="entry name" value="Putative DNA-binding domain"/>
    <property type="match status" value="1"/>
</dbReference>
<dbReference type="InterPro" id="IPR000551">
    <property type="entry name" value="MerR-type_HTH_dom"/>
</dbReference>
<reference evidence="4" key="1">
    <citation type="submission" date="2018-02" db="EMBL/GenBank/DDBJ databases">
        <title>Genome sequencing of Solimonas sp. HR-BB.</title>
        <authorList>
            <person name="Lee Y."/>
            <person name="Jeon C.O."/>
        </authorList>
    </citation>
    <scope>NUCLEOTIDE SEQUENCE [LARGE SCALE GENOMIC DNA]</scope>
    <source>
        <strain evidence="4">HR-E</strain>
    </source>
</reference>
<evidence type="ECO:0000313" key="4">
    <source>
        <dbReference type="Proteomes" id="UP000243900"/>
    </source>
</evidence>
<dbReference type="AlphaFoldDB" id="A0A2P6ASE9"/>
<organism evidence="3 4">
    <name type="scientific">Amnimonas aquatica</name>
    <dbReference type="NCBI Taxonomy" id="2094561"/>
    <lineage>
        <taxon>Bacteria</taxon>
        <taxon>Pseudomonadati</taxon>
        <taxon>Pseudomonadota</taxon>
        <taxon>Gammaproteobacteria</taxon>
        <taxon>Moraxellales</taxon>
        <taxon>Moraxellaceae</taxon>
        <taxon>Amnimonas</taxon>
    </lineage>
</organism>
<dbReference type="Pfam" id="PF13411">
    <property type="entry name" value="MerR_1"/>
    <property type="match status" value="1"/>
</dbReference>
<feature type="non-terminal residue" evidence="3">
    <location>
        <position position="153"/>
    </location>
</feature>
<dbReference type="OrthoDB" id="6716891at2"/>